<dbReference type="RefSeq" id="WP_145072412.1">
    <property type="nucleotide sequence ID" value="NZ_CP036298.1"/>
</dbReference>
<dbReference type="KEGG" id="ahel:Q31a_00360"/>
<protein>
    <submittedName>
        <fullName evidence="2">Uncharacterized protein</fullName>
    </submittedName>
</protein>
<reference evidence="2 3" key="1">
    <citation type="submission" date="2019-02" db="EMBL/GenBank/DDBJ databases">
        <title>Deep-cultivation of Planctomycetes and their phenomic and genomic characterization uncovers novel biology.</title>
        <authorList>
            <person name="Wiegand S."/>
            <person name="Jogler M."/>
            <person name="Boedeker C."/>
            <person name="Pinto D."/>
            <person name="Vollmers J."/>
            <person name="Rivas-Marin E."/>
            <person name="Kohn T."/>
            <person name="Peeters S.H."/>
            <person name="Heuer A."/>
            <person name="Rast P."/>
            <person name="Oberbeckmann S."/>
            <person name="Bunk B."/>
            <person name="Jeske O."/>
            <person name="Meyerdierks A."/>
            <person name="Storesund J.E."/>
            <person name="Kallscheuer N."/>
            <person name="Luecker S."/>
            <person name="Lage O.M."/>
            <person name="Pohl T."/>
            <person name="Merkel B.J."/>
            <person name="Hornburger P."/>
            <person name="Mueller R.-W."/>
            <person name="Bruemmer F."/>
            <person name="Labrenz M."/>
            <person name="Spormann A.M."/>
            <person name="Op den Camp H."/>
            <person name="Overmann J."/>
            <person name="Amann R."/>
            <person name="Jetten M.S.M."/>
            <person name="Mascher T."/>
            <person name="Medema M.H."/>
            <person name="Devos D.P."/>
            <person name="Kaster A.-K."/>
            <person name="Ovreas L."/>
            <person name="Rohde M."/>
            <person name="Galperin M.Y."/>
            <person name="Jogler C."/>
        </authorList>
    </citation>
    <scope>NUCLEOTIDE SEQUENCE [LARGE SCALE GENOMIC DNA]</scope>
    <source>
        <strain evidence="2 3">Q31a</strain>
    </source>
</reference>
<dbReference type="Proteomes" id="UP000318017">
    <property type="component" value="Chromosome"/>
</dbReference>
<gene>
    <name evidence="2" type="ORF">Q31a_00360</name>
</gene>
<dbReference type="OrthoDB" id="278760at2"/>
<name>A0A518FZH2_9BACT</name>
<evidence type="ECO:0000313" key="2">
    <source>
        <dbReference type="EMBL" id="QDV21757.1"/>
    </source>
</evidence>
<evidence type="ECO:0000256" key="1">
    <source>
        <dbReference type="SAM" id="Phobius"/>
    </source>
</evidence>
<proteinExistence type="predicted"/>
<sequence>MPLINVFAGQAFCLIAEGRVAALRAGFQMQETKSLTIGLVLIAASFTVILATALLYWFIQRRAAKRFCSPKKLFRELCRVHHFSFPQRRLLAQLVKVGGVSDPNLLFIDSRLWILDPSKNPKLCVARNRRHLQKMQRAIYERSAEAE</sequence>
<dbReference type="EMBL" id="CP036298">
    <property type="protein sequence ID" value="QDV21757.1"/>
    <property type="molecule type" value="Genomic_DNA"/>
</dbReference>
<keyword evidence="1" id="KW-0812">Transmembrane</keyword>
<dbReference type="AlphaFoldDB" id="A0A518FZH2"/>
<feature type="transmembrane region" description="Helical" evidence="1">
    <location>
        <begin position="34"/>
        <end position="59"/>
    </location>
</feature>
<accession>A0A518FZH2</accession>
<organism evidence="2 3">
    <name type="scientific">Aureliella helgolandensis</name>
    <dbReference type="NCBI Taxonomy" id="2527968"/>
    <lineage>
        <taxon>Bacteria</taxon>
        <taxon>Pseudomonadati</taxon>
        <taxon>Planctomycetota</taxon>
        <taxon>Planctomycetia</taxon>
        <taxon>Pirellulales</taxon>
        <taxon>Pirellulaceae</taxon>
        <taxon>Aureliella</taxon>
    </lineage>
</organism>
<keyword evidence="1" id="KW-0472">Membrane</keyword>
<keyword evidence="3" id="KW-1185">Reference proteome</keyword>
<keyword evidence="1" id="KW-1133">Transmembrane helix</keyword>
<evidence type="ECO:0000313" key="3">
    <source>
        <dbReference type="Proteomes" id="UP000318017"/>
    </source>
</evidence>